<evidence type="ECO:0000256" key="1">
    <source>
        <dbReference type="SAM" id="Phobius"/>
    </source>
</evidence>
<gene>
    <name evidence="3" type="ORF">MF626_000471</name>
</gene>
<sequence length="478" mass="54474">MNMVKRKRRLPRLSGRIWLLVVIWVVCLLYLLFQGGKTSVMLLSMVTLLIVYLWIVGLSGVRRVQGSRLLSQGSQFGELLHAGDQVHVKLSLSIPGFLPLPYVIVREVLKRHTGESWSFEDSVIPSLKGGGQLTFQTPALERGSYHFEETECVSEDIFGLLEHKGSLNARGEFRVLPRTVFIPYWQMNDRRSRMSGPQTVQTRTRRETTQINGVRDYVYGDRFSRIHWNATARTGSWKSKEFEHETVPKTMLVLDVHMKHYVNAEQFELAVSSTASLLEYGGRERMGVGLCTAGEKGTVFQPSEQIMERQRMMHHLVDIHTTSQGSLKSAVESSVRQFPQGCYFILISPLKDYQAMELLRWADTRGMTPCHVYIGEGSAEGEAEEWMSMLRARGIKGYDVESLEELPAVMGEEHYEELVTIVKGFLGPRFYIFMDYYYCHAMGFFCFRIMAGRDKSTCTDDHYDAGSGEDCTTISSLD</sequence>
<feature type="transmembrane region" description="Helical" evidence="1">
    <location>
        <begin position="13"/>
        <end position="33"/>
    </location>
</feature>
<dbReference type="Proteomes" id="UP001055784">
    <property type="component" value="Chromosome"/>
</dbReference>
<organism evidence="3 4">
    <name type="scientific">Paenibacillus polymyxa</name>
    <name type="common">Bacillus polymyxa</name>
    <dbReference type="NCBI Taxonomy" id="1406"/>
    <lineage>
        <taxon>Bacteria</taxon>
        <taxon>Bacillati</taxon>
        <taxon>Bacillota</taxon>
        <taxon>Bacilli</taxon>
        <taxon>Bacillales</taxon>
        <taxon>Paenibacillaceae</taxon>
        <taxon>Paenibacillus</taxon>
    </lineage>
</organism>
<proteinExistence type="predicted"/>
<evidence type="ECO:0000313" key="4">
    <source>
        <dbReference type="Proteomes" id="UP001055784"/>
    </source>
</evidence>
<evidence type="ECO:0000313" key="3">
    <source>
        <dbReference type="EMBL" id="URJ51076.2"/>
    </source>
</evidence>
<dbReference type="Pfam" id="PF01882">
    <property type="entry name" value="DUF58"/>
    <property type="match status" value="1"/>
</dbReference>
<accession>A0AAE9IAV3</accession>
<dbReference type="EMBL" id="CP097770">
    <property type="protein sequence ID" value="URJ51076.2"/>
    <property type="molecule type" value="Genomic_DNA"/>
</dbReference>
<dbReference type="AlphaFoldDB" id="A0AAE9IAV3"/>
<keyword evidence="1" id="KW-0812">Transmembrane</keyword>
<feature type="transmembrane region" description="Helical" evidence="1">
    <location>
        <begin position="39"/>
        <end position="61"/>
    </location>
</feature>
<reference evidence="3" key="1">
    <citation type="submission" date="2022-11" db="EMBL/GenBank/DDBJ databases">
        <authorList>
            <person name="Vasilchenko N.G."/>
            <person name="Prazdnova E.V."/>
            <person name="Gorovtsov A.V."/>
            <person name="Chistyakov V.A."/>
            <person name="Pak M.L."/>
        </authorList>
    </citation>
    <scope>NUCLEOTIDE SEQUENCE</scope>
    <source>
        <strain evidence="3">R 4.5</strain>
    </source>
</reference>
<dbReference type="PANTHER" id="PTHR34351:SF2">
    <property type="entry name" value="DUF58 DOMAIN-CONTAINING PROTEIN"/>
    <property type="match status" value="1"/>
</dbReference>
<name>A0AAE9IAV3_PAEPO</name>
<protein>
    <submittedName>
        <fullName evidence="3">DUF58 domain-containing protein</fullName>
    </submittedName>
</protein>
<dbReference type="PANTHER" id="PTHR34351">
    <property type="entry name" value="SLR1927 PROTEIN-RELATED"/>
    <property type="match status" value="1"/>
</dbReference>
<keyword evidence="1" id="KW-1133">Transmembrane helix</keyword>
<feature type="domain" description="DUF58" evidence="2">
    <location>
        <begin position="214"/>
        <end position="362"/>
    </location>
</feature>
<dbReference type="InterPro" id="IPR002881">
    <property type="entry name" value="DUF58"/>
</dbReference>
<evidence type="ECO:0000259" key="2">
    <source>
        <dbReference type="Pfam" id="PF01882"/>
    </source>
</evidence>
<keyword evidence="1" id="KW-0472">Membrane</keyword>